<dbReference type="Pfam" id="PF23598">
    <property type="entry name" value="LRR_14"/>
    <property type="match status" value="1"/>
</dbReference>
<keyword evidence="6" id="KW-0381">Hypersensitive response</keyword>
<evidence type="ECO:0000256" key="9">
    <source>
        <dbReference type="ARBA" id="ARBA00022821"/>
    </source>
</evidence>
<proteinExistence type="inferred from homology"/>
<accession>A0AAW2RY50</accession>
<evidence type="ECO:0000256" key="7">
    <source>
        <dbReference type="ARBA" id="ARBA00022737"/>
    </source>
</evidence>
<name>A0AAW2RY50_SESRA</name>
<dbReference type="InterPro" id="IPR032675">
    <property type="entry name" value="LRR_dom_sf"/>
</dbReference>
<dbReference type="GO" id="GO:0005737">
    <property type="term" value="C:cytoplasm"/>
    <property type="evidence" value="ECO:0007669"/>
    <property type="project" value="UniProtKB-SubCell"/>
</dbReference>
<feature type="domain" description="Disease resistance R13L4/SHOC-2-like LRR" evidence="13">
    <location>
        <begin position="467"/>
        <end position="758"/>
    </location>
</feature>
<keyword evidence="8" id="KW-0547">Nucleotide-binding</keyword>
<dbReference type="AlphaFoldDB" id="A0AAW2RY50"/>
<organism evidence="14">
    <name type="scientific">Sesamum radiatum</name>
    <name type="common">Black benniseed</name>
    <dbReference type="NCBI Taxonomy" id="300843"/>
    <lineage>
        <taxon>Eukaryota</taxon>
        <taxon>Viridiplantae</taxon>
        <taxon>Streptophyta</taxon>
        <taxon>Embryophyta</taxon>
        <taxon>Tracheophyta</taxon>
        <taxon>Spermatophyta</taxon>
        <taxon>Magnoliopsida</taxon>
        <taxon>eudicotyledons</taxon>
        <taxon>Gunneridae</taxon>
        <taxon>Pentapetalae</taxon>
        <taxon>asterids</taxon>
        <taxon>lamiids</taxon>
        <taxon>Lamiales</taxon>
        <taxon>Pedaliaceae</taxon>
        <taxon>Sesamum</taxon>
    </lineage>
</organism>
<dbReference type="InterPro" id="IPR058922">
    <property type="entry name" value="WHD_DRP"/>
</dbReference>
<evidence type="ECO:0000256" key="2">
    <source>
        <dbReference type="ARBA" id="ARBA00004496"/>
    </source>
</evidence>
<dbReference type="GO" id="GO:0005524">
    <property type="term" value="F:ATP binding"/>
    <property type="evidence" value="ECO:0007669"/>
    <property type="project" value="UniProtKB-KW"/>
</dbReference>
<dbReference type="Gene3D" id="3.80.10.10">
    <property type="entry name" value="Ribonuclease Inhibitor"/>
    <property type="match status" value="1"/>
</dbReference>
<keyword evidence="7" id="KW-0677">Repeat</keyword>
<protein>
    <submittedName>
        <fullName evidence="14">Late blight resistance proteinR1B-12</fullName>
    </submittedName>
</protein>
<dbReference type="InterPro" id="IPR055414">
    <property type="entry name" value="LRR_R13L4/SHOC2-like"/>
</dbReference>
<keyword evidence="9" id="KW-0611">Plant defense</keyword>
<dbReference type="PANTHER" id="PTHR23155:SF1152">
    <property type="entry name" value="AAA+ ATPASE DOMAIN-CONTAINING PROTEIN"/>
    <property type="match status" value="1"/>
</dbReference>
<dbReference type="InterPro" id="IPR027417">
    <property type="entry name" value="P-loop_NTPase"/>
</dbReference>
<evidence type="ECO:0000259" key="11">
    <source>
        <dbReference type="Pfam" id="PF00931"/>
    </source>
</evidence>
<dbReference type="FunFam" id="1.10.10.10:FF:000322">
    <property type="entry name" value="Probable disease resistance protein At1g63360"/>
    <property type="match status" value="1"/>
</dbReference>
<dbReference type="SUPFAM" id="SSF52058">
    <property type="entry name" value="L domain-like"/>
    <property type="match status" value="1"/>
</dbReference>
<comment type="similarity">
    <text evidence="3">Belongs to the disease resistance NB-LRR family.</text>
</comment>
<evidence type="ECO:0000256" key="6">
    <source>
        <dbReference type="ARBA" id="ARBA00022667"/>
    </source>
</evidence>
<evidence type="ECO:0000256" key="8">
    <source>
        <dbReference type="ARBA" id="ARBA00022741"/>
    </source>
</evidence>
<dbReference type="SUPFAM" id="SSF52540">
    <property type="entry name" value="P-loop containing nucleoside triphosphate hydrolases"/>
    <property type="match status" value="1"/>
</dbReference>
<keyword evidence="10" id="KW-0067">ATP-binding</keyword>
<dbReference type="GO" id="GO:0043531">
    <property type="term" value="F:ADP binding"/>
    <property type="evidence" value="ECO:0007669"/>
    <property type="project" value="InterPro"/>
</dbReference>
<dbReference type="Gene3D" id="1.10.8.430">
    <property type="entry name" value="Helical domain of apoptotic protease-activating factors"/>
    <property type="match status" value="1"/>
</dbReference>
<dbReference type="Pfam" id="PF23559">
    <property type="entry name" value="WHD_DRP"/>
    <property type="match status" value="1"/>
</dbReference>
<dbReference type="PRINTS" id="PR00364">
    <property type="entry name" value="DISEASERSIST"/>
</dbReference>
<dbReference type="EMBL" id="JACGWJ010000012">
    <property type="protein sequence ID" value="KAL0385153.1"/>
    <property type="molecule type" value="Genomic_DNA"/>
</dbReference>
<dbReference type="Gene3D" id="1.10.10.10">
    <property type="entry name" value="Winged helix-like DNA-binding domain superfamily/Winged helix DNA-binding domain"/>
    <property type="match status" value="1"/>
</dbReference>
<evidence type="ECO:0000256" key="3">
    <source>
        <dbReference type="ARBA" id="ARBA00008894"/>
    </source>
</evidence>
<comment type="subcellular location">
    <subcellularLocation>
        <location evidence="2">Cytoplasm</location>
    </subcellularLocation>
</comment>
<dbReference type="InterPro" id="IPR002182">
    <property type="entry name" value="NB-ARC"/>
</dbReference>
<sequence length="844" mass="96740">MSGVGRCFGEMISALRTMCLPVHISQTSIDYMHQDLDLESKGLQKVIDEFCAILRALSEIKDGKEDSVQPGNSAFASSSRFVASNRSKPVGLDVDLIHIKDRLTGSPSTLDIISIVGMGGIGKTTLARNLYNDSLIQYYFDVRAWIVVSQDYHVQEMFTSLVESTREACGELHQKSVEELAERLYKNLKGRRYLIVMDDVWDIKVWDDVRRFFPDDNNGSRIILTTRQSEVAIYANFRSPIHHMRLLSSDASWDLLRESVFGQKACPPELEKTGRKIAQNCKGLPLAIVVIGGLLSKDFKQEAWERIAKDVSSIIIRNNSDQFLEILYLSYTSLPYHLKACFLYMGVFPEDYEIFATQLIKLWIAEGFVKPLNTPKSIEAMAEDYLRDLVDRSLIQIRRRNHYGGIKTIIIHDMLRELCLKKAQDEKFLQILNSHTHVFPQGRNIPRRVSIHSNISLHPTKVHDSYVRSLLYFCYRDSSNHLLSFATGLRLLRVLDALTRTFKDFPIGIVELVHLRYLAFRYRGKRKLPASICRLWNLQTLIVYKEDVTSDLRYTFCLPISIWKMPQLRHLLFNGSFLPYPFPAQGTGKDSVVLSNLQTLSGITNFRCTKEVLEIIMPNLKKLGISYFHDRQTEWSSYEFNNFVYLDQLETLKCLFIAKDSLVEKPLPQNLAFPSNLKKLTLSGCRISWEKMTVIGSLPNLEVLKLQNHAFQGSVWEPNEGEFTRLKYLFIHVSDLEHWAANDAHFPQMEHLSLSCCFKLGEIPSEIGDIGTLVKLELYQCSPSAVASAMRIQEEQRNMGNDGLRVHVNSHDDVYISHRNTSLKTVMDPALDRIMLLAARRYAI</sequence>
<dbReference type="Pfam" id="PF00931">
    <property type="entry name" value="NB-ARC"/>
    <property type="match status" value="1"/>
</dbReference>
<keyword evidence="5" id="KW-0433">Leucine-rich repeat</keyword>
<evidence type="ECO:0000259" key="13">
    <source>
        <dbReference type="Pfam" id="PF23598"/>
    </source>
</evidence>
<feature type="domain" description="Disease resistance protein winged helix" evidence="12">
    <location>
        <begin position="347"/>
        <end position="418"/>
    </location>
</feature>
<evidence type="ECO:0000256" key="5">
    <source>
        <dbReference type="ARBA" id="ARBA00022614"/>
    </source>
</evidence>
<dbReference type="GO" id="GO:0009626">
    <property type="term" value="P:plant-type hypersensitive response"/>
    <property type="evidence" value="ECO:0007669"/>
    <property type="project" value="UniProtKB-KW"/>
</dbReference>
<reference evidence="14" key="2">
    <citation type="journal article" date="2024" name="Plant">
        <title>Genomic evolution and insights into agronomic trait innovations of Sesamum species.</title>
        <authorList>
            <person name="Miao H."/>
            <person name="Wang L."/>
            <person name="Qu L."/>
            <person name="Liu H."/>
            <person name="Sun Y."/>
            <person name="Le M."/>
            <person name="Wang Q."/>
            <person name="Wei S."/>
            <person name="Zheng Y."/>
            <person name="Lin W."/>
            <person name="Duan Y."/>
            <person name="Cao H."/>
            <person name="Xiong S."/>
            <person name="Wang X."/>
            <person name="Wei L."/>
            <person name="Li C."/>
            <person name="Ma Q."/>
            <person name="Ju M."/>
            <person name="Zhao R."/>
            <person name="Li G."/>
            <person name="Mu C."/>
            <person name="Tian Q."/>
            <person name="Mei H."/>
            <person name="Zhang T."/>
            <person name="Gao T."/>
            <person name="Zhang H."/>
        </authorList>
    </citation>
    <scope>NUCLEOTIDE SEQUENCE</scope>
    <source>
        <strain evidence="14">G02</strain>
    </source>
</reference>
<dbReference type="InterPro" id="IPR042197">
    <property type="entry name" value="Apaf_helical"/>
</dbReference>
<comment type="function">
    <text evidence="1">Confers resistance to late blight (Phytophthora infestans) races carrying the avirulence gene Avr1. Resistance proteins guard the plant against pathogens that contain an appropriate avirulence protein via an indirect interaction with this avirulence protein. That triggers a defense system including the hypersensitive response, which restricts the pathogen growth.</text>
</comment>
<evidence type="ECO:0000256" key="4">
    <source>
        <dbReference type="ARBA" id="ARBA00022490"/>
    </source>
</evidence>
<dbReference type="InterPro" id="IPR044974">
    <property type="entry name" value="Disease_R_plants"/>
</dbReference>
<evidence type="ECO:0000259" key="12">
    <source>
        <dbReference type="Pfam" id="PF23559"/>
    </source>
</evidence>
<feature type="domain" description="NB-ARC" evidence="11">
    <location>
        <begin position="98"/>
        <end position="265"/>
    </location>
</feature>
<keyword evidence="4" id="KW-0963">Cytoplasm</keyword>
<evidence type="ECO:0000256" key="10">
    <source>
        <dbReference type="ARBA" id="ARBA00022840"/>
    </source>
</evidence>
<evidence type="ECO:0000256" key="1">
    <source>
        <dbReference type="ARBA" id="ARBA00002074"/>
    </source>
</evidence>
<gene>
    <name evidence="14" type="ORF">Sradi_2909600</name>
</gene>
<dbReference type="FunFam" id="3.40.50.300:FF:001091">
    <property type="entry name" value="Probable disease resistance protein At1g61300"/>
    <property type="match status" value="1"/>
</dbReference>
<evidence type="ECO:0000313" key="14">
    <source>
        <dbReference type="EMBL" id="KAL0385153.1"/>
    </source>
</evidence>
<dbReference type="Gene3D" id="3.40.50.300">
    <property type="entry name" value="P-loop containing nucleotide triphosphate hydrolases"/>
    <property type="match status" value="1"/>
</dbReference>
<reference evidence="14" key="1">
    <citation type="submission" date="2020-06" db="EMBL/GenBank/DDBJ databases">
        <authorList>
            <person name="Li T."/>
            <person name="Hu X."/>
            <person name="Zhang T."/>
            <person name="Song X."/>
            <person name="Zhang H."/>
            <person name="Dai N."/>
            <person name="Sheng W."/>
            <person name="Hou X."/>
            <person name="Wei L."/>
        </authorList>
    </citation>
    <scope>NUCLEOTIDE SEQUENCE</scope>
    <source>
        <strain evidence="14">G02</strain>
        <tissue evidence="14">Leaf</tissue>
    </source>
</reference>
<dbReference type="GO" id="GO:0051607">
    <property type="term" value="P:defense response to virus"/>
    <property type="evidence" value="ECO:0007669"/>
    <property type="project" value="UniProtKB-ARBA"/>
</dbReference>
<dbReference type="InterPro" id="IPR036388">
    <property type="entry name" value="WH-like_DNA-bd_sf"/>
</dbReference>
<dbReference type="PANTHER" id="PTHR23155">
    <property type="entry name" value="DISEASE RESISTANCE PROTEIN RP"/>
    <property type="match status" value="1"/>
</dbReference>
<comment type="caution">
    <text evidence="14">The sequence shown here is derived from an EMBL/GenBank/DDBJ whole genome shotgun (WGS) entry which is preliminary data.</text>
</comment>